<feature type="chain" id="PRO_5035813907" evidence="1">
    <location>
        <begin position="21"/>
        <end position="198"/>
    </location>
</feature>
<proteinExistence type="predicted"/>
<reference evidence="2" key="1">
    <citation type="submission" date="2021-05" db="EMBL/GenBank/DDBJ databases">
        <authorList>
            <person name="Tigano A."/>
        </authorList>
    </citation>
    <scope>NUCLEOTIDE SEQUENCE</scope>
</reference>
<protein>
    <submittedName>
        <fullName evidence="2">(Atlantic silverside) hypothetical protein</fullName>
    </submittedName>
</protein>
<comment type="caution">
    <text evidence="2">The sequence shown here is derived from an EMBL/GenBank/DDBJ whole genome shotgun (WGS) entry which is preliminary data.</text>
</comment>
<gene>
    <name evidence="2" type="ORF">MMEN_LOCUS4532</name>
</gene>
<keyword evidence="1" id="KW-0732">Signal</keyword>
<keyword evidence="3" id="KW-1185">Reference proteome</keyword>
<dbReference type="AlphaFoldDB" id="A0A8S4AID4"/>
<dbReference type="EMBL" id="CAJRST010003335">
    <property type="protein sequence ID" value="CAG5867754.1"/>
    <property type="molecule type" value="Genomic_DNA"/>
</dbReference>
<organism evidence="2 3">
    <name type="scientific">Menidia menidia</name>
    <name type="common">Atlantic silverside</name>
    <dbReference type="NCBI Taxonomy" id="238744"/>
    <lineage>
        <taxon>Eukaryota</taxon>
        <taxon>Metazoa</taxon>
        <taxon>Chordata</taxon>
        <taxon>Craniata</taxon>
        <taxon>Vertebrata</taxon>
        <taxon>Euteleostomi</taxon>
        <taxon>Actinopterygii</taxon>
        <taxon>Neopterygii</taxon>
        <taxon>Teleostei</taxon>
        <taxon>Neoteleostei</taxon>
        <taxon>Acanthomorphata</taxon>
        <taxon>Ovalentaria</taxon>
        <taxon>Atherinomorphae</taxon>
        <taxon>Atheriniformes</taxon>
        <taxon>Atherinopsidae</taxon>
        <taxon>Menidiinae</taxon>
        <taxon>Menidia</taxon>
    </lineage>
</organism>
<evidence type="ECO:0000256" key="1">
    <source>
        <dbReference type="SAM" id="SignalP"/>
    </source>
</evidence>
<evidence type="ECO:0000313" key="2">
    <source>
        <dbReference type="EMBL" id="CAG5867754.1"/>
    </source>
</evidence>
<evidence type="ECO:0000313" key="3">
    <source>
        <dbReference type="Proteomes" id="UP000677803"/>
    </source>
</evidence>
<dbReference type="Proteomes" id="UP000677803">
    <property type="component" value="Unassembled WGS sequence"/>
</dbReference>
<sequence>MHRYLGVWVFLGLLSPLVLAVGAVECTEKEKLLDLKPKPTSMQRPTDCLLECTSMTYTKKLQLQDKHNIRIKDSTEGVIGEYCWSTELKCTVGESFSSAFVVLPVDVAAVGPEQLAVSATSPTASVLQAHGRPTTIAESCGLIYEVTPHFSAPGTDTSFCVQVGTQEDEWGDRVLKCPPYLVTFWQRNPNQSNQHVGG</sequence>
<feature type="signal peptide" evidence="1">
    <location>
        <begin position="1"/>
        <end position="20"/>
    </location>
</feature>
<name>A0A8S4AID4_9TELE</name>
<dbReference type="OrthoDB" id="9929604at2759"/>
<accession>A0A8S4AID4</accession>